<reference evidence="15" key="2">
    <citation type="journal article" date="2015" name="J. Biotechnol.">
        <title>The structure of the Cyberlindnera jadinii genome and its relation to Candida utilis analyzed by the occurrence of single nucleotide polymorphisms.</title>
        <authorList>
            <person name="Rupp O."/>
            <person name="Brinkrolf K."/>
            <person name="Buerth C."/>
            <person name="Kunigo M."/>
            <person name="Schneider J."/>
            <person name="Jaenicke S."/>
            <person name="Goesmann A."/>
            <person name="Puehler A."/>
            <person name="Jaeger K.-E."/>
            <person name="Ernst J.F."/>
        </authorList>
    </citation>
    <scope>NUCLEOTIDE SEQUENCE [LARGE SCALE GENOMIC DNA]</scope>
    <source>
        <strain evidence="15">ATCC 18201 / CBS 1600 / BCRC 20928 / JCM 3617 / NBRC 0987 / NRRL Y-1542</strain>
    </source>
</reference>
<dbReference type="FunFam" id="1.20.1560.10:FF:000010">
    <property type="entry name" value="Multidrug resistance-associated ABC transporter"/>
    <property type="match status" value="1"/>
</dbReference>
<feature type="transmembrane region" description="Helical" evidence="10">
    <location>
        <begin position="816"/>
        <end position="840"/>
    </location>
</feature>
<dbReference type="InterPro" id="IPR003593">
    <property type="entry name" value="AAA+_ATPase"/>
</dbReference>
<dbReference type="GO" id="GO:0008559">
    <property type="term" value="F:ABC-type xenobiotic transporter activity"/>
    <property type="evidence" value="ECO:0007669"/>
    <property type="project" value="TreeGrafter"/>
</dbReference>
<dbReference type="Proteomes" id="UP000038830">
    <property type="component" value="Unassembled WGS sequence"/>
</dbReference>
<feature type="transmembrane region" description="Helical" evidence="10">
    <location>
        <begin position="186"/>
        <end position="205"/>
    </location>
</feature>
<keyword evidence="5" id="KW-0547">Nucleotide-binding</keyword>
<dbReference type="EMBL" id="KV453926">
    <property type="protein sequence ID" value="ODV75100.1"/>
    <property type="molecule type" value="Genomic_DNA"/>
</dbReference>
<evidence type="ECO:0000256" key="6">
    <source>
        <dbReference type="ARBA" id="ARBA00022840"/>
    </source>
</evidence>
<evidence type="ECO:0000256" key="10">
    <source>
        <dbReference type="SAM" id="Phobius"/>
    </source>
</evidence>
<dbReference type="GO" id="GO:0016887">
    <property type="term" value="F:ATP hydrolysis activity"/>
    <property type="evidence" value="ECO:0007669"/>
    <property type="project" value="InterPro"/>
</dbReference>
<evidence type="ECO:0000256" key="9">
    <source>
        <dbReference type="SAM" id="Coils"/>
    </source>
</evidence>
<dbReference type="GeneID" id="30988643"/>
<dbReference type="GO" id="GO:0005524">
    <property type="term" value="F:ATP binding"/>
    <property type="evidence" value="ECO:0007669"/>
    <property type="project" value="UniProtKB-KW"/>
</dbReference>
<keyword evidence="14" id="KW-0378">Hydrolase</keyword>
<dbReference type="SUPFAM" id="SSF90123">
    <property type="entry name" value="ABC transporter transmembrane region"/>
    <property type="match status" value="2"/>
</dbReference>
<evidence type="ECO:0000256" key="8">
    <source>
        <dbReference type="ARBA" id="ARBA00023136"/>
    </source>
</evidence>
<gene>
    <name evidence="13" type="ORF">BN1211_2603</name>
    <name evidence="14" type="ORF">CYBJADRAFT_165864</name>
</gene>
<dbReference type="InterPro" id="IPR050173">
    <property type="entry name" value="ABC_transporter_C-like"/>
</dbReference>
<evidence type="ECO:0000259" key="11">
    <source>
        <dbReference type="PROSITE" id="PS50893"/>
    </source>
</evidence>
<feature type="transmembrane region" description="Helical" evidence="10">
    <location>
        <begin position="777"/>
        <end position="804"/>
    </location>
</feature>
<reference evidence="14 16" key="3">
    <citation type="journal article" date="2016" name="Proc. Natl. Acad. Sci. U.S.A.">
        <title>Comparative genomics of biotechnologically important yeasts.</title>
        <authorList>
            <person name="Riley R."/>
            <person name="Haridas S."/>
            <person name="Wolfe K.H."/>
            <person name="Lopes M.R."/>
            <person name="Hittinger C.T."/>
            <person name="Goeker M."/>
            <person name="Salamov A.A."/>
            <person name="Wisecaver J.H."/>
            <person name="Long T.M."/>
            <person name="Calvey C.H."/>
            <person name="Aerts A.L."/>
            <person name="Barry K.W."/>
            <person name="Choi C."/>
            <person name="Clum A."/>
            <person name="Coughlan A.Y."/>
            <person name="Deshpande S."/>
            <person name="Douglass A.P."/>
            <person name="Hanson S.J."/>
            <person name="Klenk H.-P."/>
            <person name="LaButti K.M."/>
            <person name="Lapidus A."/>
            <person name="Lindquist E.A."/>
            <person name="Lipzen A.M."/>
            <person name="Meier-Kolthoff J.P."/>
            <person name="Ohm R.A."/>
            <person name="Otillar R.P."/>
            <person name="Pangilinan J.L."/>
            <person name="Peng Y."/>
            <person name="Rokas A."/>
            <person name="Rosa C.A."/>
            <person name="Scheuner C."/>
            <person name="Sibirny A.A."/>
            <person name="Slot J.C."/>
            <person name="Stielow J.B."/>
            <person name="Sun H."/>
            <person name="Kurtzman C.P."/>
            <person name="Blackwell M."/>
            <person name="Grigoriev I.V."/>
            <person name="Jeffries T.W."/>
        </authorList>
    </citation>
    <scope>NUCLEOTIDE SEQUENCE [LARGE SCALE GENOMIC DNA]</scope>
    <source>
        <strain evidence="16">ATCC 18201 / CBS 1600 / BCRC 20928 / JCM 3617 / NBRC 0987 / NRRL Y-1542</strain>
        <strain evidence="14">NRRL Y-1542</strain>
    </source>
</reference>
<dbReference type="CDD" id="cd03244">
    <property type="entry name" value="ABCC_MRP_domain2"/>
    <property type="match status" value="1"/>
</dbReference>
<dbReference type="Gene3D" id="1.20.1560.10">
    <property type="entry name" value="ABC transporter type 1, transmembrane domain"/>
    <property type="match status" value="2"/>
</dbReference>
<dbReference type="PROSITE" id="PS50893">
    <property type="entry name" value="ABC_TRANSPORTER_2"/>
    <property type="match status" value="2"/>
</dbReference>
<keyword evidence="3" id="KW-0813">Transport</keyword>
<dbReference type="Pfam" id="PF00005">
    <property type="entry name" value="ABC_tran"/>
    <property type="match status" value="2"/>
</dbReference>
<keyword evidence="7 10" id="KW-1133">Transmembrane helix</keyword>
<comment type="similarity">
    <text evidence="2">Belongs to the ABC transporter superfamily. ABCC family. Conjugate transporter (TC 3.A.1.208) subfamily.</text>
</comment>
<dbReference type="STRING" id="983966.A0A0H5CCG0"/>
<dbReference type="PROSITE" id="PS00211">
    <property type="entry name" value="ABC_TRANSPORTER_1"/>
    <property type="match status" value="2"/>
</dbReference>
<dbReference type="OrthoDB" id="6500128at2759"/>
<dbReference type="PANTHER" id="PTHR24223:SF456">
    <property type="entry name" value="MULTIDRUG RESISTANCE-ASSOCIATED PROTEIN LETHAL(2)03659"/>
    <property type="match status" value="1"/>
</dbReference>
<dbReference type="FunFam" id="3.40.50.300:FF:001750">
    <property type="entry name" value="ATP-binding cassette transporter"/>
    <property type="match status" value="1"/>
</dbReference>
<comment type="subcellular location">
    <subcellularLocation>
        <location evidence="1">Membrane</location>
        <topology evidence="1">Multi-pass membrane protein</topology>
    </subcellularLocation>
</comment>
<dbReference type="InterPro" id="IPR003439">
    <property type="entry name" value="ABC_transporter-like_ATP-bd"/>
</dbReference>
<evidence type="ECO:0000313" key="13">
    <source>
        <dbReference type="EMBL" id="CEP22289.1"/>
    </source>
</evidence>
<dbReference type="SMART" id="SM00382">
    <property type="entry name" value="AAA"/>
    <property type="match status" value="2"/>
</dbReference>
<feature type="domain" description="ABC transporter" evidence="11">
    <location>
        <begin position="479"/>
        <end position="706"/>
    </location>
</feature>
<dbReference type="Gene3D" id="3.40.50.300">
    <property type="entry name" value="P-loop containing nucleotide triphosphate hydrolases"/>
    <property type="match status" value="2"/>
</dbReference>
<keyword evidence="8 10" id="KW-0472">Membrane</keyword>
<feature type="transmembrane region" description="Helical" evidence="10">
    <location>
        <begin position="280"/>
        <end position="310"/>
    </location>
</feature>
<dbReference type="CDD" id="cd18597">
    <property type="entry name" value="ABC_6TM_YOR1_D1_like"/>
    <property type="match status" value="1"/>
</dbReference>
<feature type="transmembrane region" description="Helical" evidence="10">
    <location>
        <begin position="252"/>
        <end position="274"/>
    </location>
</feature>
<feature type="transmembrane region" description="Helical" evidence="10">
    <location>
        <begin position="378"/>
        <end position="398"/>
    </location>
</feature>
<evidence type="ECO:0000256" key="2">
    <source>
        <dbReference type="ARBA" id="ARBA00009726"/>
    </source>
</evidence>
<evidence type="ECO:0000313" key="15">
    <source>
        <dbReference type="Proteomes" id="UP000038830"/>
    </source>
</evidence>
<dbReference type="SUPFAM" id="SSF52540">
    <property type="entry name" value="P-loop containing nucleoside triphosphate hydrolases"/>
    <property type="match status" value="2"/>
</dbReference>
<dbReference type="CDD" id="cd03250">
    <property type="entry name" value="ABCC_MRP_domain1"/>
    <property type="match status" value="1"/>
</dbReference>
<feature type="domain" description="ABC transporter" evidence="11">
    <location>
        <begin position="1094"/>
        <end position="1343"/>
    </location>
</feature>
<feature type="transmembrane region" description="Helical" evidence="10">
    <location>
        <begin position="911"/>
        <end position="933"/>
    </location>
</feature>
<feature type="domain" description="ABC transmembrane type-1" evidence="12">
    <location>
        <begin position="150"/>
        <end position="434"/>
    </location>
</feature>
<dbReference type="PANTHER" id="PTHR24223">
    <property type="entry name" value="ATP-BINDING CASSETTE SUB-FAMILY C"/>
    <property type="match status" value="1"/>
</dbReference>
<dbReference type="OMA" id="YWKSFLF"/>
<evidence type="ECO:0000256" key="7">
    <source>
        <dbReference type="ARBA" id="ARBA00022989"/>
    </source>
</evidence>
<dbReference type="InterPro" id="IPR027417">
    <property type="entry name" value="P-loop_NTPase"/>
</dbReference>
<evidence type="ECO:0000256" key="5">
    <source>
        <dbReference type="ARBA" id="ARBA00022741"/>
    </source>
</evidence>
<organism evidence="13 15">
    <name type="scientific">Cyberlindnera jadinii (strain ATCC 18201 / CBS 1600 / BCRC 20928 / JCM 3617 / NBRC 0987 / NRRL Y-1542)</name>
    <name type="common">Torula yeast</name>
    <name type="synonym">Candida utilis</name>
    <dbReference type="NCBI Taxonomy" id="983966"/>
    <lineage>
        <taxon>Eukaryota</taxon>
        <taxon>Fungi</taxon>
        <taxon>Dikarya</taxon>
        <taxon>Ascomycota</taxon>
        <taxon>Saccharomycotina</taxon>
        <taxon>Saccharomycetes</taxon>
        <taxon>Phaffomycetales</taxon>
        <taxon>Phaffomycetaceae</taxon>
        <taxon>Cyberlindnera</taxon>
    </lineage>
</organism>
<keyword evidence="16" id="KW-1185">Reference proteome</keyword>
<feature type="domain" description="ABC transmembrane type-1" evidence="12">
    <location>
        <begin position="781"/>
        <end position="1063"/>
    </location>
</feature>
<dbReference type="EMBL" id="CDQK01000003">
    <property type="protein sequence ID" value="CEP22289.1"/>
    <property type="molecule type" value="Genomic_DNA"/>
</dbReference>
<dbReference type="Pfam" id="PF00664">
    <property type="entry name" value="ABC_membrane"/>
    <property type="match status" value="2"/>
</dbReference>
<dbReference type="FunFam" id="3.40.50.300:FF:000565">
    <property type="entry name" value="ABC bile acid transporter"/>
    <property type="match status" value="1"/>
</dbReference>
<evidence type="ECO:0000313" key="16">
    <source>
        <dbReference type="Proteomes" id="UP000094389"/>
    </source>
</evidence>
<dbReference type="Proteomes" id="UP000094389">
    <property type="component" value="Unassembled WGS sequence"/>
</dbReference>
<keyword evidence="6" id="KW-0067">ATP-binding</keyword>
<reference evidence="13" key="1">
    <citation type="submission" date="2014-12" db="EMBL/GenBank/DDBJ databases">
        <authorList>
            <person name="Jaenicke S."/>
        </authorList>
    </citation>
    <scope>NUCLEOTIDE SEQUENCE [LARGE SCALE GENOMIC DNA]</scope>
    <source>
        <strain evidence="13">CBS1600</strain>
    </source>
</reference>
<sequence>MSEACKLEAIDAVDASSSAGSVDSQYYNELQQKIQVKKGWPLLKLLVGKEPQPITPSDKKYPYYTANLWSLLTFAWAFEIIKKGYLRRVEDEDMYELPDNIKIKAMTELFEDNFRKRREAFSLKYGDDVPFTKWVVIRALNDTFFKEFWLIAGTAKVVMDLAQVLSPLLVRQLVRYIQLKSSHDPGVGNAIGYSIGISAMIMLTSVSLSHFFHSSMVVGGCVKAVLTNVIYKKAFNVSSKVRFQYPNGKINSLVMADLARIDLAVGVFHFIWAFPLSLSIATIVLCCYLGAVALIGIATVVLFLVSIFWFNAKLKQLRIKANVFIDKRVRAINEIINNMKMIKLYSWEIPYKERLAEYRGVEKEFIFKVQMLKSIMNSGINSITGIATMLTFIALFYLSGSHFQSYNVFSAVTLFNMIRMPINLLPMATSFATDALIAMDRVTGFLQAEDDELTVSRLPVEGSTNAIEIHDATYQWDIEPRDDLITSVTSETLEKDLSFPGLRNINLTIKRGDLIIITGSIGTGKSSLLNAIEGTMRQESGDAKVYGSLTFCSYPWVQNATIKENILFGMPYNREKYHSVVSACGLDVDFKALPGGDQVEVGERGITLSGGQKARINLARAVYADRDIILLDDVLSAVDATVGKHIMKECICGLLKDKTRLLATHQLSLIDAADRIIILDGTGSLQIGTQSELLQTSPTFSNLMNFSRQPEEQEREKEEDVMIDDEEEKELQRVQTQISTAKKEKAESREEQRSMESISIKVYLNYLALGSRLFGRFIIPIFFLTIAVSGFLQLFFSVWLSFWLSDRFGYSSQLYTGLYVLLVMLSTLAFVCLFTLMASLNNTAGLRLFNMSSSKLLKTPMWFMDITPIGRILNRFTKDVDVLDTDLIEQLRLFVTSSSTVCCTIILCACYIPWFLIAVPVALFIYVHLFIFYKSSALDIKRLESVNRSLVFSLFNESLNGMKVIKSYSSVERFQHRFESLINKMNSAYFLTFANQRWLSIRLDCIGSLLTLFICIMCVCDVFHLSGSSSGLLVSYIIQVSSLMSLLLRSMTMVENDMNSVERLFEYAMDLPEEGPFEIEETKPRESWPEKGAIAFNNVSLSYRENLPLVLKNVSFDVKPGEKIGVCGRTGAGKSTIMNALFRVSPVREGFITIDGVDTSTIGLSDLRSKLSIIPQDPVLFHGTIRENLDPFGSSSDAELWDALRKSWLVEDGARGTGSYKIGETNITTLHKFHLDQLVEDDGANFSLGERQLLALARALVRDSKVLILDEATSSVDYETDVKIQSTIANDFAHCTILCIAHRLRTILNYDRILVLDKGQVVEFDTPLNLFKLGGIFSGMCQRSGITEREFP</sequence>
<evidence type="ECO:0000256" key="1">
    <source>
        <dbReference type="ARBA" id="ARBA00004141"/>
    </source>
</evidence>
<evidence type="ECO:0000256" key="3">
    <source>
        <dbReference type="ARBA" id="ARBA00022448"/>
    </source>
</evidence>
<dbReference type="InterPro" id="IPR036640">
    <property type="entry name" value="ABC1_TM_sf"/>
</dbReference>
<dbReference type="CDD" id="cd18606">
    <property type="entry name" value="ABC_6TM_YOR1_D2_like"/>
    <property type="match status" value="1"/>
</dbReference>
<dbReference type="InterPro" id="IPR011527">
    <property type="entry name" value="ABC1_TM_dom"/>
</dbReference>
<keyword evidence="4 10" id="KW-0812">Transmembrane</keyword>
<evidence type="ECO:0000313" key="14">
    <source>
        <dbReference type="EMBL" id="ODV75100.1"/>
    </source>
</evidence>
<feature type="coiled-coil region" evidence="9">
    <location>
        <begin position="724"/>
        <end position="751"/>
    </location>
</feature>
<keyword evidence="9" id="KW-0175">Coiled coil</keyword>
<protein>
    <submittedName>
        <fullName evidence="14">p-loop containing nucleoside triphosphate hydrolase protein</fullName>
    </submittedName>
</protein>
<dbReference type="GO" id="GO:0005886">
    <property type="term" value="C:plasma membrane"/>
    <property type="evidence" value="ECO:0007669"/>
    <property type="project" value="TreeGrafter"/>
</dbReference>
<feature type="transmembrane region" description="Helical" evidence="10">
    <location>
        <begin position="1005"/>
        <end position="1025"/>
    </location>
</feature>
<dbReference type="InterPro" id="IPR017871">
    <property type="entry name" value="ABC_transporter-like_CS"/>
</dbReference>
<accession>A0A1E4S6J5</accession>
<name>A0A0H5CCG0_CYBJN</name>
<dbReference type="PROSITE" id="PS50929">
    <property type="entry name" value="ABC_TM1F"/>
    <property type="match status" value="2"/>
</dbReference>
<accession>A0A0H5CCG0</accession>
<dbReference type="RefSeq" id="XP_020072139.1">
    <property type="nucleotide sequence ID" value="XM_020214247.1"/>
</dbReference>
<evidence type="ECO:0000256" key="4">
    <source>
        <dbReference type="ARBA" id="ARBA00022692"/>
    </source>
</evidence>
<evidence type="ECO:0000259" key="12">
    <source>
        <dbReference type="PROSITE" id="PS50929"/>
    </source>
</evidence>
<proteinExistence type="inferred from homology"/>